<gene>
    <name evidence="1" type="ORF">DSM104329_00679</name>
</gene>
<proteinExistence type="predicted"/>
<dbReference type="SUPFAM" id="SSF50129">
    <property type="entry name" value="GroES-like"/>
    <property type="match status" value="1"/>
</dbReference>
<reference evidence="1" key="1">
    <citation type="journal article" date="2022" name="Int. J. Syst. Evol. Microbiol.">
        <title>Pseudomonas aegrilactucae sp. nov. and Pseudomonas morbosilactucae sp. nov., pathogens causing bacterial rot of lettuce in Japan.</title>
        <authorList>
            <person name="Sawada H."/>
            <person name="Fujikawa T."/>
            <person name="Satou M."/>
        </authorList>
    </citation>
    <scope>NUCLEOTIDE SEQUENCE</scope>
    <source>
        <strain evidence="1">0166_1</strain>
    </source>
</reference>
<sequence length="63" mass="6930">MRPDVVGLCGSDLHLVEGHLEYVGVRMPVIQGPHEFPLDRTGEALAFAIENPSEVMKVVIRGF</sequence>
<dbReference type="InterPro" id="IPR011032">
    <property type="entry name" value="GroES-like_sf"/>
</dbReference>
<name>A0A9E7BZE3_9ACTN</name>
<keyword evidence="2" id="KW-1185">Reference proteome</keyword>
<organism evidence="1 2">
    <name type="scientific">Capillimicrobium parvum</name>
    <dbReference type="NCBI Taxonomy" id="2884022"/>
    <lineage>
        <taxon>Bacteria</taxon>
        <taxon>Bacillati</taxon>
        <taxon>Actinomycetota</taxon>
        <taxon>Thermoleophilia</taxon>
        <taxon>Solirubrobacterales</taxon>
        <taxon>Capillimicrobiaceae</taxon>
        <taxon>Capillimicrobium</taxon>
    </lineage>
</organism>
<evidence type="ECO:0000313" key="1">
    <source>
        <dbReference type="EMBL" id="UGS34303.1"/>
    </source>
</evidence>
<evidence type="ECO:0000313" key="2">
    <source>
        <dbReference type="Proteomes" id="UP001162834"/>
    </source>
</evidence>
<protein>
    <submittedName>
        <fullName evidence="1">Uncharacterized protein</fullName>
    </submittedName>
</protein>
<dbReference type="KEGG" id="sbae:DSM104329_00679"/>
<dbReference type="Proteomes" id="UP001162834">
    <property type="component" value="Chromosome"/>
</dbReference>
<dbReference type="EMBL" id="CP087164">
    <property type="protein sequence ID" value="UGS34303.1"/>
    <property type="molecule type" value="Genomic_DNA"/>
</dbReference>
<dbReference type="AlphaFoldDB" id="A0A9E7BZE3"/>
<accession>A0A9E7BZE3</accession>
<dbReference type="RefSeq" id="WP_407655866.1">
    <property type="nucleotide sequence ID" value="NZ_CP087164.1"/>
</dbReference>